<name>A0A9D1PHD6_9FIRM</name>
<keyword evidence="2 7" id="KW-1003">Cell membrane</keyword>
<dbReference type="PANTHER" id="PTHR35806">
    <property type="entry name" value="OXALOACETATE DECARBOXYLASE BETA CHAIN 2"/>
    <property type="match status" value="1"/>
</dbReference>
<dbReference type="NCBIfam" id="TIGR01109">
    <property type="entry name" value="Na_pump_decarbB"/>
    <property type="match status" value="1"/>
</dbReference>
<proteinExistence type="predicted"/>
<evidence type="ECO:0000256" key="7">
    <source>
        <dbReference type="PIRNR" id="PIRNR015658"/>
    </source>
</evidence>
<dbReference type="AlphaFoldDB" id="A0A9D1PHD6"/>
<dbReference type="PIRSF" id="PIRSF015658">
    <property type="entry name" value="MmdB_OadB"/>
    <property type="match status" value="1"/>
</dbReference>
<keyword evidence="7" id="KW-0739">Sodium transport</keyword>
<dbReference type="PANTHER" id="PTHR35806:SF1">
    <property type="entry name" value="OXALOACETATE DECARBOXYLASE BETA CHAIN 2"/>
    <property type="match status" value="1"/>
</dbReference>
<dbReference type="GO" id="GO:0006814">
    <property type="term" value="P:sodium ion transport"/>
    <property type="evidence" value="ECO:0007669"/>
    <property type="project" value="UniProtKB-UniRule"/>
</dbReference>
<feature type="transmembrane region" description="Helical" evidence="8">
    <location>
        <begin position="369"/>
        <end position="387"/>
    </location>
</feature>
<feature type="transmembrane region" description="Helical" evidence="8">
    <location>
        <begin position="96"/>
        <end position="117"/>
    </location>
</feature>
<dbReference type="InterPro" id="IPR005661">
    <property type="entry name" value="OadB_MmdB"/>
</dbReference>
<evidence type="ECO:0000256" key="5">
    <source>
        <dbReference type="ARBA" id="ARBA00022989"/>
    </source>
</evidence>
<gene>
    <name evidence="9" type="ORF">H9746_01150</name>
</gene>
<dbReference type="EMBL" id="DXIE01000008">
    <property type="protein sequence ID" value="HIV61448.1"/>
    <property type="molecule type" value="Genomic_DNA"/>
</dbReference>
<protein>
    <submittedName>
        <fullName evidence="9">Sodium ion-translocating decarboxylase subunit beta</fullName>
    </submittedName>
</protein>
<comment type="caution">
    <text evidence="9">The sequence shown here is derived from an EMBL/GenBank/DDBJ whole genome shotgun (WGS) entry which is preliminary data.</text>
</comment>
<keyword evidence="5 8" id="KW-1133">Transmembrane helix</keyword>
<feature type="transmembrane region" description="Helical" evidence="8">
    <location>
        <begin position="268"/>
        <end position="287"/>
    </location>
</feature>
<organism evidence="9 10">
    <name type="scientific">Candidatus Butyricicoccus avistercoris</name>
    <dbReference type="NCBI Taxonomy" id="2838518"/>
    <lineage>
        <taxon>Bacteria</taxon>
        <taxon>Bacillati</taxon>
        <taxon>Bacillota</taxon>
        <taxon>Clostridia</taxon>
        <taxon>Eubacteriales</taxon>
        <taxon>Butyricicoccaceae</taxon>
        <taxon>Butyricicoccus</taxon>
    </lineage>
</organism>
<evidence type="ECO:0000256" key="2">
    <source>
        <dbReference type="ARBA" id="ARBA00022475"/>
    </source>
</evidence>
<dbReference type="GO" id="GO:0016829">
    <property type="term" value="F:lyase activity"/>
    <property type="evidence" value="ECO:0007669"/>
    <property type="project" value="InterPro"/>
</dbReference>
<evidence type="ECO:0000256" key="3">
    <source>
        <dbReference type="ARBA" id="ARBA00022692"/>
    </source>
</evidence>
<feature type="transmembrane region" description="Helical" evidence="8">
    <location>
        <begin position="175"/>
        <end position="201"/>
    </location>
</feature>
<evidence type="ECO:0000256" key="4">
    <source>
        <dbReference type="ARBA" id="ARBA00022967"/>
    </source>
</evidence>
<feature type="transmembrane region" description="Helical" evidence="8">
    <location>
        <begin position="299"/>
        <end position="321"/>
    </location>
</feature>
<evidence type="ECO:0000256" key="8">
    <source>
        <dbReference type="SAM" id="Phobius"/>
    </source>
</evidence>
<dbReference type="GO" id="GO:0005886">
    <property type="term" value="C:plasma membrane"/>
    <property type="evidence" value="ECO:0007669"/>
    <property type="project" value="UniProtKB-SubCell"/>
</dbReference>
<feature type="transmembrane region" description="Helical" evidence="8">
    <location>
        <begin position="50"/>
        <end position="76"/>
    </location>
</feature>
<reference evidence="9" key="2">
    <citation type="submission" date="2021-04" db="EMBL/GenBank/DDBJ databases">
        <authorList>
            <person name="Gilroy R."/>
        </authorList>
    </citation>
    <scope>NUCLEOTIDE SEQUENCE</scope>
    <source>
        <strain evidence="9">CHK193-4272</strain>
    </source>
</reference>
<feature type="transmembrane region" description="Helical" evidence="8">
    <location>
        <begin position="222"/>
        <end position="248"/>
    </location>
</feature>
<comment type="subcellular location">
    <subcellularLocation>
        <location evidence="1">Cell membrane</location>
        <topology evidence="1">Multi-pass membrane protein</topology>
    </subcellularLocation>
</comment>
<dbReference type="Proteomes" id="UP000886808">
    <property type="component" value="Unassembled WGS sequence"/>
</dbReference>
<evidence type="ECO:0000256" key="1">
    <source>
        <dbReference type="ARBA" id="ARBA00004651"/>
    </source>
</evidence>
<evidence type="ECO:0000256" key="6">
    <source>
        <dbReference type="ARBA" id="ARBA00023136"/>
    </source>
</evidence>
<keyword evidence="6 7" id="KW-0472">Membrane</keyword>
<evidence type="ECO:0000313" key="9">
    <source>
        <dbReference type="EMBL" id="HIV61448.1"/>
    </source>
</evidence>
<keyword evidence="3 8" id="KW-0812">Transmembrane</keyword>
<dbReference type="Pfam" id="PF03977">
    <property type="entry name" value="OAD_beta"/>
    <property type="match status" value="1"/>
</dbReference>
<keyword evidence="7" id="KW-0406">Ion transport</keyword>
<keyword evidence="7" id="KW-0813">Transport</keyword>
<reference evidence="9" key="1">
    <citation type="journal article" date="2021" name="PeerJ">
        <title>Extensive microbial diversity within the chicken gut microbiome revealed by metagenomics and culture.</title>
        <authorList>
            <person name="Gilroy R."/>
            <person name="Ravi A."/>
            <person name="Getino M."/>
            <person name="Pursley I."/>
            <person name="Horton D.L."/>
            <person name="Alikhan N.F."/>
            <person name="Baker D."/>
            <person name="Gharbi K."/>
            <person name="Hall N."/>
            <person name="Watson M."/>
            <person name="Adriaenssens E.M."/>
            <person name="Foster-Nyarko E."/>
            <person name="Jarju S."/>
            <person name="Secka A."/>
            <person name="Antonio M."/>
            <person name="Oren A."/>
            <person name="Chaudhuri R.R."/>
            <person name="La Ragione R."/>
            <person name="Hildebrand F."/>
            <person name="Pallen M.J."/>
        </authorList>
    </citation>
    <scope>NUCLEOTIDE SEQUENCE</scope>
    <source>
        <strain evidence="9">CHK193-4272</strain>
    </source>
</reference>
<accession>A0A9D1PHD6</accession>
<feature type="transmembrane region" description="Helical" evidence="8">
    <location>
        <begin position="129"/>
        <end position="155"/>
    </location>
</feature>
<keyword evidence="7" id="KW-0915">Sodium</keyword>
<keyword evidence="4" id="KW-1278">Translocase</keyword>
<sequence>MSDFSFIGTLQKILMESGFAAFAEDPRSLIMIGVACVLLYLGIGKKFEPLLLVPIAFGILLANFPLTGMLNAPVVVDGATKSPGFLWVIYQGVQHAIYPSIIFLGIGAMTDFGPLIARPSSLLLGAAAQLGIFTAFLLALALGFPPAVAAAIGVIGGADGPTAILTASKLAEAYLPAIAIAAYSYMALIPLIQPPLMRLLTTQKEREVKMTQLRVVTKAEKIVFPIAVAIFVILLLPDTAPLIGMLMLGNLFRECGVVDRLSDTAQNALINIVTIFLGLSVGCKAVAENFLTFETIKIIILGLLAFMLSTAGGLIFGKIMYKLSGGKINPLIGSAGVSAVPMAARVSQVEGQKANPANFLLMHAMGPNVAGVIGSAVAAGFMIKVFGG</sequence>
<evidence type="ECO:0000313" key="10">
    <source>
        <dbReference type="Proteomes" id="UP000886808"/>
    </source>
</evidence>
<feature type="transmembrane region" description="Helical" evidence="8">
    <location>
        <begin position="26"/>
        <end position="43"/>
    </location>
</feature>